<proteinExistence type="predicted"/>
<accession>A0A813FVQ0</accession>
<feature type="compositionally biased region" description="Pro residues" evidence="1">
    <location>
        <begin position="1"/>
        <end position="10"/>
    </location>
</feature>
<feature type="region of interest" description="Disordered" evidence="1">
    <location>
        <begin position="1"/>
        <end position="87"/>
    </location>
</feature>
<name>A0A813FVQ0_POLGL</name>
<gene>
    <name evidence="2" type="ORF">PGLA1383_LOCUS34539</name>
    <name evidence="3" type="ORF">PGLA2088_LOCUS25354</name>
</gene>
<sequence>MTLPPPPPVPSLAVPWKEHRDTASRQAEGSWSSSATLAGSRVDGLPPPPAVRQTSSSQRAAASDAAAQQRWQPPPAPHTPLPLPLPPFGSLPAAPPVAAPAAPAPVATHWAAPGSPPAPPAAASPVTRSLASTAAAPAAPPAPPAGTPTSGPVNLQDPSTTDELLLALRAEGVLLGLERHWSKIKDLHTQELFTTAQIAWIFAECVRVPALRNAGARQTFRHSGGRAQDDEEVLPLGARVVQLFTNFVCSRIPELTPAQLTSFVEALTSQALPMDEFWLFMMAKKIQDTVADFSPGQIAMIARRYSGKQLEDDEFFGALSSSVSDRIKEFSLSQLSMFLLSCAKIRFLHEELCAKAFPLFEDAGSVAMLDGQTLSATVTAAGLLDWRTFRSMACCKLLASNPYELRMAVMNTDVAMGLALASVYLRNPAGARLLLPRLLEHFSGTVGGGGAGRKRYEVAMIQRRVVLTGLCAAFGVPNRRAWTLSQLQVVRETFHRIQLQLDKTGSSKDAYEPAPSSFHLEVVAVLRLLDVEHRLETPQRPFMLDCTIEPRHIQRFVSGLAA</sequence>
<feature type="compositionally biased region" description="Polar residues" evidence="1">
    <location>
        <begin position="24"/>
        <end position="37"/>
    </location>
</feature>
<keyword evidence="4" id="KW-1185">Reference proteome</keyword>
<evidence type="ECO:0000313" key="2">
    <source>
        <dbReference type="EMBL" id="CAE8616873.1"/>
    </source>
</evidence>
<organism evidence="2 4">
    <name type="scientific">Polarella glacialis</name>
    <name type="common">Dinoflagellate</name>
    <dbReference type="NCBI Taxonomy" id="89957"/>
    <lineage>
        <taxon>Eukaryota</taxon>
        <taxon>Sar</taxon>
        <taxon>Alveolata</taxon>
        <taxon>Dinophyceae</taxon>
        <taxon>Suessiales</taxon>
        <taxon>Suessiaceae</taxon>
        <taxon>Polarella</taxon>
    </lineage>
</organism>
<feature type="region of interest" description="Disordered" evidence="1">
    <location>
        <begin position="110"/>
        <end position="158"/>
    </location>
</feature>
<feature type="compositionally biased region" description="Low complexity" evidence="1">
    <location>
        <begin position="123"/>
        <end position="137"/>
    </location>
</feature>
<evidence type="ECO:0000313" key="4">
    <source>
        <dbReference type="Proteomes" id="UP000654075"/>
    </source>
</evidence>
<comment type="caution">
    <text evidence="2">The sequence shown here is derived from an EMBL/GenBank/DDBJ whole genome shotgun (WGS) entry which is preliminary data.</text>
</comment>
<dbReference type="OrthoDB" id="444931at2759"/>
<dbReference type="Proteomes" id="UP000654075">
    <property type="component" value="Unassembled WGS sequence"/>
</dbReference>
<evidence type="ECO:0000256" key="1">
    <source>
        <dbReference type="SAM" id="MobiDB-lite"/>
    </source>
</evidence>
<dbReference type="EMBL" id="CAJNNV010025987">
    <property type="protein sequence ID" value="CAE8616873.1"/>
    <property type="molecule type" value="Genomic_DNA"/>
</dbReference>
<dbReference type="AlphaFoldDB" id="A0A813FVQ0"/>
<dbReference type="EMBL" id="CAJNNW010026709">
    <property type="protein sequence ID" value="CAE8687188.1"/>
    <property type="molecule type" value="Genomic_DNA"/>
</dbReference>
<reference evidence="2" key="1">
    <citation type="submission" date="2021-02" db="EMBL/GenBank/DDBJ databases">
        <authorList>
            <person name="Dougan E. K."/>
            <person name="Rhodes N."/>
            <person name="Thang M."/>
            <person name="Chan C."/>
        </authorList>
    </citation>
    <scope>NUCLEOTIDE SEQUENCE</scope>
</reference>
<feature type="compositionally biased region" description="Low complexity" evidence="1">
    <location>
        <begin position="51"/>
        <end position="71"/>
    </location>
</feature>
<feature type="compositionally biased region" description="Pro residues" evidence="1">
    <location>
        <begin position="72"/>
        <end position="87"/>
    </location>
</feature>
<protein>
    <submittedName>
        <fullName evidence="2">Uncharacterized protein</fullName>
    </submittedName>
</protein>
<dbReference type="Proteomes" id="UP000626109">
    <property type="component" value="Unassembled WGS sequence"/>
</dbReference>
<evidence type="ECO:0000313" key="3">
    <source>
        <dbReference type="EMBL" id="CAE8687188.1"/>
    </source>
</evidence>